<dbReference type="InterPro" id="IPR033954">
    <property type="entry name" value="DiS-bond_Isoase_DsbC/G"/>
</dbReference>
<evidence type="ECO:0000259" key="3">
    <source>
        <dbReference type="Pfam" id="PF13098"/>
    </source>
</evidence>
<dbReference type="InterPro" id="IPR012336">
    <property type="entry name" value="Thioredoxin-like_fold"/>
</dbReference>
<dbReference type="InterPro" id="IPR018950">
    <property type="entry name" value="DiS-bond_isomerase_DsbC/G_N"/>
</dbReference>
<evidence type="ECO:0000256" key="1">
    <source>
        <dbReference type="SAM" id="SignalP"/>
    </source>
</evidence>
<evidence type="ECO:0000259" key="2">
    <source>
        <dbReference type="Pfam" id="PF10411"/>
    </source>
</evidence>
<feature type="domain" description="Thioredoxin-like fold" evidence="3">
    <location>
        <begin position="139"/>
        <end position="262"/>
    </location>
</feature>
<dbReference type="InterPro" id="IPR011767">
    <property type="entry name" value="GLR_AS"/>
</dbReference>
<dbReference type="PROSITE" id="PS00195">
    <property type="entry name" value="GLUTAREDOXIN_1"/>
    <property type="match status" value="1"/>
</dbReference>
<feature type="chain" id="PRO_5045659503" evidence="1">
    <location>
        <begin position="29"/>
        <end position="265"/>
    </location>
</feature>
<keyword evidence="5" id="KW-1185">Reference proteome</keyword>
<dbReference type="Pfam" id="PF10411">
    <property type="entry name" value="DsbC_N"/>
    <property type="match status" value="1"/>
</dbReference>
<evidence type="ECO:0000313" key="5">
    <source>
        <dbReference type="Proteomes" id="UP000683559"/>
    </source>
</evidence>
<dbReference type="EMBL" id="CP077683">
    <property type="protein sequence ID" value="QXE91473.1"/>
    <property type="molecule type" value="Genomic_DNA"/>
</dbReference>
<feature type="domain" description="Disulphide bond isomerase DsbC/G N-terminal" evidence="2">
    <location>
        <begin position="57"/>
        <end position="104"/>
    </location>
</feature>
<gene>
    <name evidence="4" type="ORF">KP001_02700</name>
</gene>
<dbReference type="Proteomes" id="UP000683559">
    <property type="component" value="Chromosome"/>
</dbReference>
<feature type="signal peptide" evidence="1">
    <location>
        <begin position="1"/>
        <end position="28"/>
    </location>
</feature>
<evidence type="ECO:0000313" key="4">
    <source>
        <dbReference type="EMBL" id="QXE91473.1"/>
    </source>
</evidence>
<dbReference type="CDD" id="cd03020">
    <property type="entry name" value="DsbA_DsbC_DsbG"/>
    <property type="match status" value="1"/>
</dbReference>
<name>A0ABX8LHG1_9BACT</name>
<organism evidence="4 5">
    <name type="scientific">Geomonas subterranea</name>
    <dbReference type="NCBI Taxonomy" id="2847989"/>
    <lineage>
        <taxon>Bacteria</taxon>
        <taxon>Pseudomonadati</taxon>
        <taxon>Thermodesulfobacteriota</taxon>
        <taxon>Desulfuromonadia</taxon>
        <taxon>Geobacterales</taxon>
        <taxon>Geobacteraceae</taxon>
        <taxon>Geomonas</taxon>
    </lineage>
</organism>
<dbReference type="Pfam" id="PF13098">
    <property type="entry name" value="Thioredoxin_2"/>
    <property type="match status" value="1"/>
</dbReference>
<proteinExistence type="predicted"/>
<sequence>MFFAKSLIRLFTPCFILVVIAFAAPAFAMSEGCSGDCASCHSITLQEASGLLKEIGPVKDVKPAPVRGLYEVTFEQGGKSGVAYLDYSKKHIIAGQVFDIASRQPVGGTADQAKKTERKDRLDPATLGTDNALVMGNPKGKKKLFVFTDPECPYCAKAHAELKKLAALEPDLAIYIKLYPLKMHPKAYDKSRVILSQGSLELLDKSFSGQPLPAATDKDARKPVEDTIKFAESNGIVSTPTLVLSDGRIMVGFRDAAAMRELITK</sequence>
<dbReference type="RefSeq" id="WP_217288055.1">
    <property type="nucleotide sequence ID" value="NZ_CP077683.1"/>
</dbReference>
<dbReference type="PANTHER" id="PTHR35272:SF3">
    <property type="entry name" value="THIOL:DISULFIDE INTERCHANGE PROTEIN DSBC"/>
    <property type="match status" value="1"/>
</dbReference>
<reference evidence="4 5" key="1">
    <citation type="submission" date="2021-06" db="EMBL/GenBank/DDBJ databases">
        <title>Gemonas diversity in paddy soil.</title>
        <authorList>
            <person name="Liu G."/>
        </authorList>
    </citation>
    <scope>NUCLEOTIDE SEQUENCE [LARGE SCALE GENOMIC DNA]</scope>
    <source>
        <strain evidence="4 5">RG2</strain>
    </source>
</reference>
<protein>
    <submittedName>
        <fullName evidence="4">DsbC family protein</fullName>
    </submittedName>
</protein>
<dbReference type="PANTHER" id="PTHR35272">
    <property type="entry name" value="THIOL:DISULFIDE INTERCHANGE PROTEIN DSBC-RELATED"/>
    <property type="match status" value="1"/>
</dbReference>
<accession>A0ABX8LHG1</accession>
<dbReference type="InterPro" id="IPR051470">
    <property type="entry name" value="Thiol:disulfide_interchange"/>
</dbReference>
<keyword evidence="1" id="KW-0732">Signal</keyword>